<dbReference type="Proteomes" id="UP000321393">
    <property type="component" value="Unassembled WGS sequence"/>
</dbReference>
<dbReference type="PANTHER" id="PTHR10775">
    <property type="entry name" value="OS08G0208400 PROTEIN"/>
    <property type="match status" value="1"/>
</dbReference>
<name>A0A5A7U5E8_CUCMM</name>
<comment type="caution">
    <text evidence="1">The sequence shown here is derived from an EMBL/GenBank/DDBJ whole genome shotgun (WGS) entry which is preliminary data.</text>
</comment>
<evidence type="ECO:0000313" key="2">
    <source>
        <dbReference type="Proteomes" id="UP000321393"/>
    </source>
</evidence>
<dbReference type="InterPro" id="IPR004242">
    <property type="entry name" value="Transposase_21"/>
</dbReference>
<gene>
    <name evidence="1" type="ORF">E6C27_scaffold175G00770</name>
</gene>
<sequence length="448" mass="51910">MRWHRDKHVETDDVLIYPADAEGWKHFDSEYPDFASNPRDVCLGLASDGFNPFSQMSTSYSQFFKLYAVLLWTINDFGTYGDLSGWSTKGYQACLICMDDRSSFGIREIKLILILIRIHLRLQRRHAQNAMDFYKRHERAFPEWFRAQVLELRESANLSEDFFSLAMEASFDVHCYNGCIVGEVKDVENENINILEVIVSHQVDDHIEDDNLCRIDVDPTIVERSIVRHVTDDFIDDVDEHLSHAKTDAMFLEFEDELDNFTGGSSSVGDNTATCDSTPRRHAQSQLLELEHHVAVHGCILMTIAPGVEKPISPHVVRFSQVIGVCMRKTFFVCYLKWADVGREYVEWFFVLDFNCQAMNRSNHGRTRLLDRSNLTIIAVGQSRFYNDSTCSLRRKGSRSTVWSYLEKHTFEQGRSYRRPQRMRMCWIDDQATQKALVGDPSRRPARQ</sequence>
<evidence type="ECO:0000313" key="1">
    <source>
        <dbReference type="EMBL" id="KAA0050464.1"/>
    </source>
</evidence>
<dbReference type="PANTHER" id="PTHR10775:SF192">
    <property type="match status" value="1"/>
</dbReference>
<accession>A0A5A7U5E8</accession>
<dbReference type="OrthoDB" id="6613063at2759"/>
<protein>
    <submittedName>
        <fullName evidence="1">CACTA en-spm transposon protein</fullName>
    </submittedName>
</protein>
<dbReference type="EMBL" id="SSTE01011829">
    <property type="protein sequence ID" value="KAA0050464.1"/>
    <property type="molecule type" value="Genomic_DNA"/>
</dbReference>
<reference evidence="1 2" key="1">
    <citation type="submission" date="2019-08" db="EMBL/GenBank/DDBJ databases">
        <title>Draft genome sequences of two oriental melons (Cucumis melo L. var makuwa).</title>
        <authorList>
            <person name="Kwon S.-Y."/>
        </authorList>
    </citation>
    <scope>NUCLEOTIDE SEQUENCE [LARGE SCALE GENOMIC DNA]</scope>
    <source>
        <strain evidence="2">cv. SW 3</strain>
        <tissue evidence="1">Leaf</tissue>
    </source>
</reference>
<dbReference type="Pfam" id="PF02992">
    <property type="entry name" value="Transposase_21"/>
    <property type="match status" value="1"/>
</dbReference>
<organism evidence="1 2">
    <name type="scientific">Cucumis melo var. makuwa</name>
    <name type="common">Oriental melon</name>
    <dbReference type="NCBI Taxonomy" id="1194695"/>
    <lineage>
        <taxon>Eukaryota</taxon>
        <taxon>Viridiplantae</taxon>
        <taxon>Streptophyta</taxon>
        <taxon>Embryophyta</taxon>
        <taxon>Tracheophyta</taxon>
        <taxon>Spermatophyta</taxon>
        <taxon>Magnoliopsida</taxon>
        <taxon>eudicotyledons</taxon>
        <taxon>Gunneridae</taxon>
        <taxon>Pentapetalae</taxon>
        <taxon>rosids</taxon>
        <taxon>fabids</taxon>
        <taxon>Cucurbitales</taxon>
        <taxon>Cucurbitaceae</taxon>
        <taxon>Benincaseae</taxon>
        <taxon>Cucumis</taxon>
    </lineage>
</organism>
<dbReference type="AlphaFoldDB" id="A0A5A7U5E8"/>
<proteinExistence type="predicted"/>